<organism evidence="1">
    <name type="scientific">Anguilla anguilla</name>
    <name type="common">European freshwater eel</name>
    <name type="synonym">Muraena anguilla</name>
    <dbReference type="NCBI Taxonomy" id="7936"/>
    <lineage>
        <taxon>Eukaryota</taxon>
        <taxon>Metazoa</taxon>
        <taxon>Chordata</taxon>
        <taxon>Craniata</taxon>
        <taxon>Vertebrata</taxon>
        <taxon>Euteleostomi</taxon>
        <taxon>Actinopterygii</taxon>
        <taxon>Neopterygii</taxon>
        <taxon>Teleostei</taxon>
        <taxon>Anguilliformes</taxon>
        <taxon>Anguillidae</taxon>
        <taxon>Anguilla</taxon>
    </lineage>
</organism>
<dbReference type="EMBL" id="GBXM01020902">
    <property type="protein sequence ID" value="JAH87675.1"/>
    <property type="molecule type" value="Transcribed_RNA"/>
</dbReference>
<reference evidence="1" key="1">
    <citation type="submission" date="2014-11" db="EMBL/GenBank/DDBJ databases">
        <authorList>
            <person name="Amaro Gonzalez C."/>
        </authorList>
    </citation>
    <scope>NUCLEOTIDE SEQUENCE</scope>
</reference>
<sequence length="93" mass="10993">MDTNRMFYIIFRKKKTPRSVESCWCCLAQEVLPLCRNPAVHSEQCVAETLWGVMPVLLFYHRNQAAGNWNRSPVDFLCLYFLCLWNSFPVPYK</sequence>
<accession>A0A0E9WDM4</accession>
<evidence type="ECO:0000313" key="1">
    <source>
        <dbReference type="EMBL" id="JAH87675.1"/>
    </source>
</evidence>
<protein>
    <submittedName>
        <fullName evidence="1">Uncharacterized protein</fullName>
    </submittedName>
</protein>
<name>A0A0E9WDM4_ANGAN</name>
<proteinExistence type="predicted"/>
<reference evidence="1" key="2">
    <citation type="journal article" date="2015" name="Fish Shellfish Immunol.">
        <title>Early steps in the European eel (Anguilla anguilla)-Vibrio vulnificus interaction in the gills: Role of the RtxA13 toxin.</title>
        <authorList>
            <person name="Callol A."/>
            <person name="Pajuelo D."/>
            <person name="Ebbesson L."/>
            <person name="Teles M."/>
            <person name="MacKenzie S."/>
            <person name="Amaro C."/>
        </authorList>
    </citation>
    <scope>NUCLEOTIDE SEQUENCE</scope>
</reference>
<dbReference type="AlphaFoldDB" id="A0A0E9WDM4"/>